<proteinExistence type="predicted"/>
<evidence type="ECO:0000313" key="2">
    <source>
        <dbReference type="Proteomes" id="UP001459277"/>
    </source>
</evidence>
<dbReference type="AlphaFoldDB" id="A0AAW2DPP1"/>
<accession>A0AAW2DPP1</accession>
<evidence type="ECO:0008006" key="3">
    <source>
        <dbReference type="Google" id="ProtNLM"/>
    </source>
</evidence>
<sequence length="277" mass="31287">MNWRILQSTISSRCTFWDLCIIDDSDDEGILSAFTATVDPTEGIVEAVDEEKNLVESKFEKMDEQDDIHTTYVKLYKVSEMHKKLYRLSTKKLSEVELERDELSTKSNSVLSSGGQGQIPPSLGPLGDLLKALMFLSNLNGFNSSPSPPKQRFNSRKEETTPYYGFHTDYPGYDRLRTVSKDELISHFCGTPSIWGGKLNTPCSGFAKGLRFLNMVITFILTPLSHYNFITEPCACFLLSLMEDLTIDFPSHFITSIIDVYRDTGTRDKLIFPSAIT</sequence>
<dbReference type="Proteomes" id="UP001459277">
    <property type="component" value="Unassembled WGS sequence"/>
</dbReference>
<organism evidence="1 2">
    <name type="scientific">Lithocarpus litseifolius</name>
    <dbReference type="NCBI Taxonomy" id="425828"/>
    <lineage>
        <taxon>Eukaryota</taxon>
        <taxon>Viridiplantae</taxon>
        <taxon>Streptophyta</taxon>
        <taxon>Embryophyta</taxon>
        <taxon>Tracheophyta</taxon>
        <taxon>Spermatophyta</taxon>
        <taxon>Magnoliopsida</taxon>
        <taxon>eudicotyledons</taxon>
        <taxon>Gunneridae</taxon>
        <taxon>Pentapetalae</taxon>
        <taxon>rosids</taxon>
        <taxon>fabids</taxon>
        <taxon>Fagales</taxon>
        <taxon>Fagaceae</taxon>
        <taxon>Lithocarpus</taxon>
    </lineage>
</organism>
<gene>
    <name evidence="1" type="ORF">SO802_007509</name>
</gene>
<keyword evidence="2" id="KW-1185">Reference proteome</keyword>
<name>A0AAW2DPP1_9ROSI</name>
<reference evidence="1 2" key="1">
    <citation type="submission" date="2024-01" db="EMBL/GenBank/DDBJ databases">
        <title>A telomere-to-telomere, gap-free genome of sweet tea (Lithocarpus litseifolius).</title>
        <authorList>
            <person name="Zhou J."/>
        </authorList>
    </citation>
    <scope>NUCLEOTIDE SEQUENCE [LARGE SCALE GENOMIC DNA]</scope>
    <source>
        <strain evidence="1">Zhou-2022a</strain>
        <tissue evidence="1">Leaf</tissue>
    </source>
</reference>
<evidence type="ECO:0000313" key="1">
    <source>
        <dbReference type="EMBL" id="KAL0012401.1"/>
    </source>
</evidence>
<comment type="caution">
    <text evidence="1">The sequence shown here is derived from an EMBL/GenBank/DDBJ whole genome shotgun (WGS) entry which is preliminary data.</text>
</comment>
<protein>
    <recommendedName>
        <fullName evidence="3">Rab-GAP TBC domain-containing protein</fullName>
    </recommendedName>
</protein>
<dbReference type="EMBL" id="JAZDWU010000002">
    <property type="protein sequence ID" value="KAL0012401.1"/>
    <property type="molecule type" value="Genomic_DNA"/>
</dbReference>